<comment type="similarity">
    <text evidence="2 5">Belongs to the glycosyltransferase 10 family.</text>
</comment>
<gene>
    <name evidence="8" type="ORF">KFL_000690140</name>
</gene>
<dbReference type="Gene3D" id="3.40.50.11660">
    <property type="entry name" value="Glycosyl transferase family 10, C-terminal domain"/>
    <property type="match status" value="1"/>
</dbReference>
<name>A0A1Y1HSE1_KLENI</name>
<organism evidence="8 9">
    <name type="scientific">Klebsormidium nitens</name>
    <name type="common">Green alga</name>
    <name type="synonym">Ulothrix nitens</name>
    <dbReference type="NCBI Taxonomy" id="105231"/>
    <lineage>
        <taxon>Eukaryota</taxon>
        <taxon>Viridiplantae</taxon>
        <taxon>Streptophyta</taxon>
        <taxon>Klebsormidiophyceae</taxon>
        <taxon>Klebsormidiales</taxon>
        <taxon>Klebsormidiaceae</taxon>
        <taxon>Klebsormidium</taxon>
    </lineage>
</organism>
<evidence type="ECO:0000256" key="3">
    <source>
        <dbReference type="ARBA" id="ARBA00022676"/>
    </source>
</evidence>
<dbReference type="PANTHER" id="PTHR11929:SF220">
    <property type="entry name" value="FUCOSYLTRANSFERASE"/>
    <property type="match status" value="1"/>
</dbReference>
<dbReference type="InterPro" id="IPR038577">
    <property type="entry name" value="GT10-like_C_sf"/>
</dbReference>
<keyword evidence="5" id="KW-0812">Transmembrane</keyword>
<keyword evidence="3 5" id="KW-0328">Glycosyltransferase</keyword>
<dbReference type="UniPathway" id="UPA00378"/>
<feature type="region of interest" description="Disordered" evidence="6">
    <location>
        <begin position="401"/>
        <end position="427"/>
    </location>
</feature>
<evidence type="ECO:0000313" key="8">
    <source>
        <dbReference type="EMBL" id="GAQ81033.1"/>
    </source>
</evidence>
<dbReference type="Proteomes" id="UP000054558">
    <property type="component" value="Unassembled WGS sequence"/>
</dbReference>
<dbReference type="GO" id="GO:0008417">
    <property type="term" value="F:fucosyltransferase activity"/>
    <property type="evidence" value="ECO:0007669"/>
    <property type="project" value="InterPro"/>
</dbReference>
<proteinExistence type="inferred from homology"/>
<feature type="compositionally biased region" description="Polar residues" evidence="6">
    <location>
        <begin position="401"/>
        <end position="414"/>
    </location>
</feature>
<evidence type="ECO:0000256" key="5">
    <source>
        <dbReference type="RuleBase" id="RU003832"/>
    </source>
</evidence>
<dbReference type="GO" id="GO:0032580">
    <property type="term" value="C:Golgi cisterna membrane"/>
    <property type="evidence" value="ECO:0007669"/>
    <property type="project" value="UniProtKB-SubCell"/>
</dbReference>
<dbReference type="InterPro" id="IPR055270">
    <property type="entry name" value="Glyco_tran_10_C"/>
</dbReference>
<keyword evidence="5" id="KW-1133">Transmembrane helix</keyword>
<reference evidence="8 9" key="1">
    <citation type="journal article" date="2014" name="Nat. Commun.">
        <title>Klebsormidium flaccidum genome reveals primary factors for plant terrestrial adaptation.</title>
        <authorList>
            <person name="Hori K."/>
            <person name="Maruyama F."/>
            <person name="Fujisawa T."/>
            <person name="Togashi T."/>
            <person name="Yamamoto N."/>
            <person name="Seo M."/>
            <person name="Sato S."/>
            <person name="Yamada T."/>
            <person name="Mori H."/>
            <person name="Tajima N."/>
            <person name="Moriyama T."/>
            <person name="Ikeuchi M."/>
            <person name="Watanabe M."/>
            <person name="Wada H."/>
            <person name="Kobayashi K."/>
            <person name="Saito M."/>
            <person name="Masuda T."/>
            <person name="Sasaki-Sekimoto Y."/>
            <person name="Mashiguchi K."/>
            <person name="Awai K."/>
            <person name="Shimojima M."/>
            <person name="Masuda S."/>
            <person name="Iwai M."/>
            <person name="Nobusawa T."/>
            <person name="Narise T."/>
            <person name="Kondo S."/>
            <person name="Saito H."/>
            <person name="Sato R."/>
            <person name="Murakawa M."/>
            <person name="Ihara Y."/>
            <person name="Oshima-Yamada Y."/>
            <person name="Ohtaka K."/>
            <person name="Satoh M."/>
            <person name="Sonobe K."/>
            <person name="Ishii M."/>
            <person name="Ohtani R."/>
            <person name="Kanamori-Sato M."/>
            <person name="Honoki R."/>
            <person name="Miyazaki D."/>
            <person name="Mochizuki H."/>
            <person name="Umetsu J."/>
            <person name="Higashi K."/>
            <person name="Shibata D."/>
            <person name="Kamiya Y."/>
            <person name="Sato N."/>
            <person name="Nakamura Y."/>
            <person name="Tabata S."/>
            <person name="Ida S."/>
            <person name="Kurokawa K."/>
            <person name="Ohta H."/>
        </authorList>
    </citation>
    <scope>NUCLEOTIDE SEQUENCE [LARGE SCALE GENOMIC DNA]</scope>
    <source>
        <strain evidence="8 9">NIES-2285</strain>
    </source>
</reference>
<evidence type="ECO:0000259" key="7">
    <source>
        <dbReference type="Pfam" id="PF00852"/>
    </source>
</evidence>
<keyword evidence="5" id="KW-0472">Membrane</keyword>
<evidence type="ECO:0000256" key="4">
    <source>
        <dbReference type="ARBA" id="ARBA00022679"/>
    </source>
</evidence>
<dbReference type="EMBL" id="DF237018">
    <property type="protein sequence ID" value="GAQ81033.1"/>
    <property type="molecule type" value="Genomic_DNA"/>
</dbReference>
<dbReference type="EC" id="2.4.1.-" evidence="5"/>
<protein>
    <recommendedName>
        <fullName evidence="5">Fucosyltransferase</fullName>
        <ecNumber evidence="5">2.4.1.-</ecNumber>
    </recommendedName>
</protein>
<evidence type="ECO:0000256" key="2">
    <source>
        <dbReference type="ARBA" id="ARBA00008919"/>
    </source>
</evidence>
<dbReference type="Pfam" id="PF00852">
    <property type="entry name" value="Glyco_transf_10"/>
    <property type="match status" value="1"/>
</dbReference>
<dbReference type="STRING" id="105231.A0A1Y1HSE1"/>
<feature type="domain" description="Fucosyltransferase C-terminal" evidence="7">
    <location>
        <begin position="213"/>
        <end position="397"/>
    </location>
</feature>
<evidence type="ECO:0000256" key="1">
    <source>
        <dbReference type="ARBA" id="ARBA00004922"/>
    </source>
</evidence>
<keyword evidence="4 5" id="KW-0808">Transferase</keyword>
<evidence type="ECO:0000256" key="6">
    <source>
        <dbReference type="SAM" id="MobiDB-lite"/>
    </source>
</evidence>
<keyword evidence="9" id="KW-1185">Reference proteome</keyword>
<dbReference type="SUPFAM" id="SSF53756">
    <property type="entry name" value="UDP-Glycosyltransferase/glycogen phosphorylase"/>
    <property type="match status" value="1"/>
</dbReference>
<accession>A0A1Y1HSE1</accession>
<sequence length="566" mass="63050">MAPSLTPLLNALGWGSVDFHDRMLRPVGIVLGFLVTVLFLYALGTNSDQLLALSSGRVLRNSSSLLLCEAWFEEQDRARGHMLAGRDFDTDPVNIYEVGLPEWFVAAQKDLQECDVPCSSIRYSDAQAASITHWDARTDEWPQAPQDIDHSHGFAVLRNAEPPVLFPGLAVDTAHEAGYDTLMTSELASDVPLPYTGIGTTIGDLFALGLPFEKKQKAAMVVISNCGAASFRLQAIEKMQELGIRVDSYGGCAHNKDFPTNDNHPRDEAGNRARYVQKIAIARTYLFYLAFENSQWPDYVTEKFYHTLQAGTVPVVIGAPNIADFAPSPESFLYLESVEDVPAVVGRMKFLMENRAAYKAMLEWKHREASDGFKAIADIPSIHPTCRLCIHIATRLQAQEDNQTRASINQSSVVGNKEKAPYSSKNGRLSTRLPLQLCTCRLSDVSLSSGLRLLQGLTGADEVHRIYVRERGRFRYRPVFLDGGDFSVRALHAAVLRAFLVDSYEPTWVEKRKVLGIVWTTWKVYKVYPVGITIRAALGNGSFTTDSDFREYLRQHPCPKLEAIIV</sequence>
<dbReference type="AlphaFoldDB" id="A0A1Y1HSE1"/>
<feature type="transmembrane region" description="Helical" evidence="5">
    <location>
        <begin position="23"/>
        <end position="43"/>
    </location>
</feature>
<evidence type="ECO:0000313" key="9">
    <source>
        <dbReference type="Proteomes" id="UP000054558"/>
    </source>
</evidence>
<dbReference type="OrthoDB" id="427096at2759"/>
<dbReference type="InterPro" id="IPR001503">
    <property type="entry name" value="Glyco_trans_10"/>
</dbReference>
<comment type="subcellular location">
    <subcellularLocation>
        <location evidence="5">Golgi apparatus</location>
        <location evidence="5">Golgi stack membrane</location>
        <topology evidence="5">Single-pass type II membrane protein</topology>
    </subcellularLocation>
</comment>
<dbReference type="PANTHER" id="PTHR11929">
    <property type="entry name" value="ALPHA- 1,3 -FUCOSYLTRANSFERASE"/>
    <property type="match status" value="1"/>
</dbReference>
<dbReference type="OMA" id="SHPCARF"/>
<keyword evidence="5" id="KW-0333">Golgi apparatus</keyword>
<comment type="pathway">
    <text evidence="1">Protein modification; protein glycosylation.</text>
</comment>